<evidence type="ECO:0000313" key="2">
    <source>
        <dbReference type="EMBL" id="KAG0564675.1"/>
    </source>
</evidence>
<name>A0A8T0H1S1_CERPU</name>
<feature type="signal peptide" evidence="1">
    <location>
        <begin position="1"/>
        <end position="20"/>
    </location>
</feature>
<evidence type="ECO:0000313" key="3">
    <source>
        <dbReference type="Proteomes" id="UP000822688"/>
    </source>
</evidence>
<reference evidence="2" key="1">
    <citation type="submission" date="2020-06" db="EMBL/GenBank/DDBJ databases">
        <title>WGS assembly of Ceratodon purpureus strain R40.</title>
        <authorList>
            <person name="Carey S.B."/>
            <person name="Jenkins J."/>
            <person name="Shu S."/>
            <person name="Lovell J.T."/>
            <person name="Sreedasyam A."/>
            <person name="Maumus F."/>
            <person name="Tiley G.P."/>
            <person name="Fernandez-Pozo N."/>
            <person name="Barry K."/>
            <person name="Chen C."/>
            <person name="Wang M."/>
            <person name="Lipzen A."/>
            <person name="Daum C."/>
            <person name="Saski C.A."/>
            <person name="Payton A.C."/>
            <person name="Mcbreen J.C."/>
            <person name="Conrad R.E."/>
            <person name="Kollar L.M."/>
            <person name="Olsson S."/>
            <person name="Huttunen S."/>
            <person name="Landis J.B."/>
            <person name="Wickett N.J."/>
            <person name="Johnson M.G."/>
            <person name="Rensing S.A."/>
            <person name="Grimwood J."/>
            <person name="Schmutz J."/>
            <person name="Mcdaniel S.F."/>
        </authorList>
    </citation>
    <scope>NUCLEOTIDE SEQUENCE</scope>
    <source>
        <strain evidence="2">R40</strain>
    </source>
</reference>
<dbReference type="EMBL" id="CM026429">
    <property type="protein sequence ID" value="KAG0564675.1"/>
    <property type="molecule type" value="Genomic_DNA"/>
</dbReference>
<gene>
    <name evidence="2" type="ORF">KC19_8G130300</name>
</gene>
<dbReference type="AlphaFoldDB" id="A0A8T0H1S1"/>
<proteinExistence type="predicted"/>
<evidence type="ECO:0000256" key="1">
    <source>
        <dbReference type="SAM" id="SignalP"/>
    </source>
</evidence>
<keyword evidence="3" id="KW-1185">Reference proteome</keyword>
<comment type="caution">
    <text evidence="2">The sequence shown here is derived from an EMBL/GenBank/DDBJ whole genome shotgun (WGS) entry which is preliminary data.</text>
</comment>
<protein>
    <submittedName>
        <fullName evidence="2">Uncharacterized protein</fullName>
    </submittedName>
</protein>
<dbReference type="Proteomes" id="UP000822688">
    <property type="component" value="Chromosome 8"/>
</dbReference>
<accession>A0A8T0H1S1</accession>
<keyword evidence="1" id="KW-0732">Signal</keyword>
<organism evidence="2 3">
    <name type="scientific">Ceratodon purpureus</name>
    <name type="common">Fire moss</name>
    <name type="synonym">Dicranum purpureum</name>
    <dbReference type="NCBI Taxonomy" id="3225"/>
    <lineage>
        <taxon>Eukaryota</taxon>
        <taxon>Viridiplantae</taxon>
        <taxon>Streptophyta</taxon>
        <taxon>Embryophyta</taxon>
        <taxon>Bryophyta</taxon>
        <taxon>Bryophytina</taxon>
        <taxon>Bryopsida</taxon>
        <taxon>Dicranidae</taxon>
        <taxon>Pseudoditrichales</taxon>
        <taxon>Ditrichaceae</taxon>
        <taxon>Ceratodon</taxon>
    </lineage>
</organism>
<sequence length="56" mass="6342">MHQLFFEICALSYVFELGTGENVRGDRYSNPPCIVGVRIWKLLVGATVRLQCAKLK</sequence>
<feature type="chain" id="PRO_5035741176" evidence="1">
    <location>
        <begin position="21"/>
        <end position="56"/>
    </location>
</feature>